<name>A0A2C5WYQ1_9PEZI</name>
<keyword evidence="2 4" id="KW-0689">Ribosomal protein</keyword>
<proteinExistence type="inferred from homology"/>
<dbReference type="Gene3D" id="3.90.470.10">
    <property type="entry name" value="Ribosomal protein L22/L17"/>
    <property type="match status" value="1"/>
</dbReference>
<evidence type="ECO:0008006" key="7">
    <source>
        <dbReference type="Google" id="ProtNLM"/>
    </source>
</evidence>
<evidence type="ECO:0000256" key="1">
    <source>
        <dbReference type="ARBA" id="ARBA00009451"/>
    </source>
</evidence>
<dbReference type="GO" id="GO:0003735">
    <property type="term" value="F:structural constituent of ribosome"/>
    <property type="evidence" value="ECO:0007669"/>
    <property type="project" value="InterPro"/>
</dbReference>
<reference evidence="5 6" key="2">
    <citation type="journal article" date="2013" name="IMA Fungus">
        <title>IMA Genome-F 1: Ceratocystis fimbriata: Draft nuclear genome sequence for the plant pathogen, Ceratocystis fimbriata.</title>
        <authorList>
            <person name="Wilken P.M."/>
            <person name="Steenkamp E.T."/>
            <person name="Wingfield M.J."/>
            <person name="de Beer Z.W."/>
            <person name="Wingfield B.D."/>
        </authorList>
    </citation>
    <scope>NUCLEOTIDE SEQUENCE [LARGE SCALE GENOMIC DNA]</scope>
    <source>
        <strain evidence="5 6">CBS 114723</strain>
    </source>
</reference>
<dbReference type="Proteomes" id="UP000222788">
    <property type="component" value="Unassembled WGS sequence"/>
</dbReference>
<dbReference type="SUPFAM" id="SSF54843">
    <property type="entry name" value="Ribosomal protein L22"/>
    <property type="match status" value="1"/>
</dbReference>
<dbReference type="STRING" id="1035309.A0A2C5WYQ1"/>
<evidence type="ECO:0000313" key="5">
    <source>
        <dbReference type="EMBL" id="PHH50830.1"/>
    </source>
</evidence>
<dbReference type="AlphaFoldDB" id="A0A2C5WYQ1"/>
<evidence type="ECO:0000256" key="2">
    <source>
        <dbReference type="ARBA" id="ARBA00022980"/>
    </source>
</evidence>
<evidence type="ECO:0000256" key="3">
    <source>
        <dbReference type="ARBA" id="ARBA00023274"/>
    </source>
</evidence>
<evidence type="ECO:0000313" key="6">
    <source>
        <dbReference type="Proteomes" id="UP000222788"/>
    </source>
</evidence>
<dbReference type="EMBL" id="APWK03000111">
    <property type="protein sequence ID" value="PHH50830.1"/>
    <property type="molecule type" value="Genomic_DNA"/>
</dbReference>
<dbReference type="PANTHER" id="PTHR13501:SF10">
    <property type="entry name" value="LARGE RIBOSOMAL SUBUNIT PROTEIN UL22M"/>
    <property type="match status" value="1"/>
</dbReference>
<dbReference type="PANTHER" id="PTHR13501">
    <property type="entry name" value="CHLOROPLAST 50S RIBOSOMAL PROTEIN L22-RELATED"/>
    <property type="match status" value="1"/>
</dbReference>
<organism evidence="5 6">
    <name type="scientific">Ceratocystis fimbriata CBS 114723</name>
    <dbReference type="NCBI Taxonomy" id="1035309"/>
    <lineage>
        <taxon>Eukaryota</taxon>
        <taxon>Fungi</taxon>
        <taxon>Dikarya</taxon>
        <taxon>Ascomycota</taxon>
        <taxon>Pezizomycotina</taxon>
        <taxon>Sordariomycetes</taxon>
        <taxon>Hypocreomycetidae</taxon>
        <taxon>Microascales</taxon>
        <taxon>Ceratocystidaceae</taxon>
        <taxon>Ceratocystis</taxon>
    </lineage>
</organism>
<dbReference type="InterPro" id="IPR047867">
    <property type="entry name" value="Ribosomal_uL22_bac/org-type"/>
</dbReference>
<comment type="similarity">
    <text evidence="1 4">Belongs to the universal ribosomal protein uL22 family.</text>
</comment>
<dbReference type="GO" id="GO:0015934">
    <property type="term" value="C:large ribosomal subunit"/>
    <property type="evidence" value="ECO:0007669"/>
    <property type="project" value="InterPro"/>
</dbReference>
<sequence>MSFAAPTRRIALSASPLCRGPASLVQAHMQTRAKSSWSLKSLNPFASRKVTAPTAQNLDDPTTRKQLYQQSFAPKVEGSIFEEEVKTAQASEREDRAERVLDPSALVAGRDPDPRGRLRWQRAAVTKMILRRGAETIDDVIARTERTMTFKSPLMPTSTKKMMYLAQQIASKPLDDAMLQMRYSKKKMGPEIKLQLEEARDRAVAIYGMGLGKANGEAQQAKPRNIQDRNGTWRNIQDPSSLYIDQAWVNKGPKRSKRAIHLGRGRRVPILSHQASISVVLKEERTRIRLHDEKKAKKERNGPWVHLPHRPVSAQHQHYLW</sequence>
<dbReference type="InterPro" id="IPR001063">
    <property type="entry name" value="Ribosomal_uL22"/>
</dbReference>
<dbReference type="GO" id="GO:0006412">
    <property type="term" value="P:translation"/>
    <property type="evidence" value="ECO:0007669"/>
    <property type="project" value="InterPro"/>
</dbReference>
<dbReference type="FunFam" id="3.90.470.10:FF:000017">
    <property type="entry name" value="54S ribosomal protein L22, mitochondrial"/>
    <property type="match status" value="1"/>
</dbReference>
<comment type="caution">
    <text evidence="5">The sequence shown here is derived from an EMBL/GenBank/DDBJ whole genome shotgun (WGS) entry which is preliminary data.</text>
</comment>
<protein>
    <recommendedName>
        <fullName evidence="7">54S ribosomal protein L22, mitochondrial</fullName>
    </recommendedName>
</protein>
<gene>
    <name evidence="5" type="ORF">CFIMG_006308RA</name>
</gene>
<keyword evidence="6" id="KW-1185">Reference proteome</keyword>
<accession>A0A2C5WYQ1</accession>
<dbReference type="InterPro" id="IPR036394">
    <property type="entry name" value="Ribosomal_uL22_sf"/>
</dbReference>
<dbReference type="Pfam" id="PF00237">
    <property type="entry name" value="Ribosomal_L22"/>
    <property type="match status" value="1"/>
</dbReference>
<keyword evidence="3 4" id="KW-0687">Ribonucleoprotein</keyword>
<reference evidence="5 6" key="1">
    <citation type="journal article" date="2013" name="Fungal Biol.">
        <title>Analysis of microsatellite markers in the genome of the plant pathogen Ceratocystis fimbriata.</title>
        <authorList>
            <person name="Simpson M.C."/>
            <person name="Wilken P.M."/>
            <person name="Coetzee M.P."/>
            <person name="Wingfield M.J."/>
            <person name="Wingfield B.D."/>
        </authorList>
    </citation>
    <scope>NUCLEOTIDE SEQUENCE [LARGE SCALE GENOMIC DNA]</scope>
    <source>
        <strain evidence="5 6">CBS 114723</strain>
    </source>
</reference>
<evidence type="ECO:0000256" key="4">
    <source>
        <dbReference type="RuleBase" id="RU004005"/>
    </source>
</evidence>
<dbReference type="OrthoDB" id="416470at2759"/>